<name>A0ABU5HHM7_9BACT</name>
<dbReference type="Pfam" id="PF07024">
    <property type="entry name" value="ImpE"/>
    <property type="match status" value="1"/>
</dbReference>
<sequence length="321" mass="34973">MGMDAVERSCCHGGLHASLGATTETVEQLIQKGDFVGALRALEAELQAQPAPEKYLLVFNLRTRLEDYDGALAALEQVVRLMPDFAEGAGFLRDCAEAERLRTLRGKDAALAGARKMLGGMPPPASMRLAQAAVFHAQGRYAEAARTLTEAKEAGPAVSGTLTRTNGAVVRFTDLTDSDELTGRHLPCFEGRTLLDVPYSELREVRFAPPRSFMESAWLPALLVPRSGEPVPLRVFTFYAGTGRHESEQVRMGGMTFWEHGHGYAEGVGQRDFKVTHEDGTTGLVGVLQVAQIVFDAPSAPQVKGEEEKPQRKGFWSRLFG</sequence>
<dbReference type="Proteomes" id="UP001291309">
    <property type="component" value="Unassembled WGS sequence"/>
</dbReference>
<dbReference type="Gene3D" id="1.25.40.10">
    <property type="entry name" value="Tetratricopeptide repeat domain"/>
    <property type="match status" value="1"/>
</dbReference>
<dbReference type="EMBL" id="JAXIVS010000025">
    <property type="protein sequence ID" value="MDY7232968.1"/>
    <property type="molecule type" value="Genomic_DNA"/>
</dbReference>
<accession>A0ABU5HHM7</accession>
<dbReference type="SUPFAM" id="SSF144059">
    <property type="entry name" value="ImpE-like"/>
    <property type="match status" value="1"/>
</dbReference>
<dbReference type="InterPro" id="IPR011990">
    <property type="entry name" value="TPR-like_helical_dom_sf"/>
</dbReference>
<keyword evidence="2" id="KW-1185">Reference proteome</keyword>
<comment type="caution">
    <text evidence="1">The sequence shown here is derived from an EMBL/GenBank/DDBJ whole genome shotgun (WGS) entry which is preliminary data.</text>
</comment>
<gene>
    <name evidence="1" type="ORF">SYV04_41665</name>
</gene>
<organism evidence="1 2">
    <name type="scientific">Hyalangium rubrum</name>
    <dbReference type="NCBI Taxonomy" id="3103134"/>
    <lineage>
        <taxon>Bacteria</taxon>
        <taxon>Pseudomonadati</taxon>
        <taxon>Myxococcota</taxon>
        <taxon>Myxococcia</taxon>
        <taxon>Myxococcales</taxon>
        <taxon>Cystobacterineae</taxon>
        <taxon>Archangiaceae</taxon>
        <taxon>Hyalangium</taxon>
    </lineage>
</organism>
<dbReference type="RefSeq" id="WP_321551681.1">
    <property type="nucleotide sequence ID" value="NZ_JAXIVS010000025.1"/>
</dbReference>
<reference evidence="1 2" key="1">
    <citation type="submission" date="2023-12" db="EMBL/GenBank/DDBJ databases">
        <title>the genome sequence of Hyalangium sp. s54d21.</title>
        <authorList>
            <person name="Zhang X."/>
        </authorList>
    </citation>
    <scope>NUCLEOTIDE SEQUENCE [LARGE SCALE GENOMIC DNA]</scope>
    <source>
        <strain evidence="2">s54d21</strain>
    </source>
</reference>
<proteinExistence type="predicted"/>
<dbReference type="InterPro" id="IPR009211">
    <property type="entry name" value="TagJ"/>
</dbReference>
<evidence type="ECO:0000313" key="2">
    <source>
        <dbReference type="Proteomes" id="UP001291309"/>
    </source>
</evidence>
<evidence type="ECO:0000313" key="1">
    <source>
        <dbReference type="EMBL" id="MDY7232968.1"/>
    </source>
</evidence>
<protein>
    <submittedName>
        <fullName evidence="1">Type VI secretion system accessory protein TagJ</fullName>
    </submittedName>
</protein>